<organism evidence="2 3">
    <name type="scientific">Orchesella dallaii</name>
    <dbReference type="NCBI Taxonomy" id="48710"/>
    <lineage>
        <taxon>Eukaryota</taxon>
        <taxon>Metazoa</taxon>
        <taxon>Ecdysozoa</taxon>
        <taxon>Arthropoda</taxon>
        <taxon>Hexapoda</taxon>
        <taxon>Collembola</taxon>
        <taxon>Entomobryomorpha</taxon>
        <taxon>Entomobryoidea</taxon>
        <taxon>Orchesellidae</taxon>
        <taxon>Orchesellinae</taxon>
        <taxon>Orchesella</taxon>
    </lineage>
</organism>
<evidence type="ECO:0000256" key="1">
    <source>
        <dbReference type="SAM" id="Phobius"/>
    </source>
</evidence>
<comment type="caution">
    <text evidence="2">The sequence shown here is derived from an EMBL/GenBank/DDBJ whole genome shotgun (WGS) entry which is preliminary data.</text>
</comment>
<keyword evidence="1" id="KW-1133">Transmembrane helix</keyword>
<sequence>MPVILRGLQPALSIYKRGNGEVFMKPNQYFFPLNATETKSPQYTTCQLSRLLFSKSCVELDYQRFTMQSKPWTCEVIISVHPPPFFFHKLPRSRSLANTKVLFPKVFSTKSFHGKQRGLIAQFPSFKPINILVQSQVIEKDIELWIDSIIDKDNEYKYASRDIFLVMETLQIMSRNKLDHSFVKIVSASVFTIYPHSRSASKHKKQLKLRPLHDPKRFTSEFLQVLAEDFEIGETFWNIATFVIKHFARPIDISPFECFKRICRALSENSRITSVITKTNKFLLIDAQFKIWNDIFQNYTMTYGPMHIACDEQGNFNYQIDGTQFGNTRDAIILFQNEDSVDNNYFPIFVTNPSQSLTFVSCGAEPMQTFAFMELLNVFDPFIWMWILLLLLIIMPIFLNFCEYADWIIKQNENPTTFFSLKIFLQPIALVLEQGGAYTTKQENIPSLKPFFAGVLLAAIVLSNAYKNDNVYNMIAPRKSIPYTEFEQLEAADFTVYTRINAENAFNQVRRMSLLKEVYRVGKTPHKIDGNIRDWSSEVLFHFEKVKNRTFDTTLMEKVVNRSKLPDDAVAVLQATIGNNFNREVHDYIQSKSLYERLQKCNRVAIIVPDHVAHQYLGMLRKKGLKRSSIASSALFEDGMSFYLGGWISNRIIHRLGGLEGSGIRDRMNGIYKATRQSHLSGGEGDQEVPAMGGNIIVIFAVLCAGYALAILIYVGEMGMSRYMWIYVLTSTLCGALRPCVLYMLRKQN</sequence>
<dbReference type="EMBL" id="CAXLJM020000099">
    <property type="protein sequence ID" value="CAL8133347.1"/>
    <property type="molecule type" value="Genomic_DNA"/>
</dbReference>
<dbReference type="Proteomes" id="UP001642540">
    <property type="component" value="Unassembled WGS sequence"/>
</dbReference>
<keyword evidence="1" id="KW-0812">Transmembrane</keyword>
<accession>A0ABP1RQT4</accession>
<reference evidence="2 3" key="1">
    <citation type="submission" date="2024-08" db="EMBL/GenBank/DDBJ databases">
        <authorList>
            <person name="Cucini C."/>
            <person name="Frati F."/>
        </authorList>
    </citation>
    <scope>NUCLEOTIDE SEQUENCE [LARGE SCALE GENOMIC DNA]</scope>
</reference>
<keyword evidence="3" id="KW-1185">Reference proteome</keyword>
<proteinExistence type="predicted"/>
<protein>
    <submittedName>
        <fullName evidence="2">Uncharacterized protein</fullName>
    </submittedName>
</protein>
<evidence type="ECO:0000313" key="2">
    <source>
        <dbReference type="EMBL" id="CAL8133347.1"/>
    </source>
</evidence>
<feature type="transmembrane region" description="Helical" evidence="1">
    <location>
        <begin position="383"/>
        <end position="402"/>
    </location>
</feature>
<feature type="transmembrane region" description="Helical" evidence="1">
    <location>
        <begin position="696"/>
        <end position="716"/>
    </location>
</feature>
<keyword evidence="1" id="KW-0472">Membrane</keyword>
<gene>
    <name evidence="2" type="ORF">ODALV1_LOCUS25027</name>
</gene>
<evidence type="ECO:0000313" key="3">
    <source>
        <dbReference type="Proteomes" id="UP001642540"/>
    </source>
</evidence>
<feature type="transmembrane region" description="Helical" evidence="1">
    <location>
        <begin position="722"/>
        <end position="745"/>
    </location>
</feature>
<name>A0ABP1RQT4_9HEXA</name>